<protein>
    <recommendedName>
        <fullName evidence="1">Copper chaperone CopZ</fullName>
    </recommendedName>
</protein>
<dbReference type="KEGG" id="vao:FA707_04525"/>
<organism evidence="5 6">
    <name type="scientific">Vagococcus zengguangii</name>
    <dbReference type="NCBI Taxonomy" id="2571750"/>
    <lineage>
        <taxon>Bacteria</taxon>
        <taxon>Bacillati</taxon>
        <taxon>Bacillota</taxon>
        <taxon>Bacilli</taxon>
        <taxon>Lactobacillales</taxon>
        <taxon>Enterococcaceae</taxon>
        <taxon>Vagococcus</taxon>
    </lineage>
</organism>
<dbReference type="PROSITE" id="PS01047">
    <property type="entry name" value="HMA_1"/>
    <property type="match status" value="1"/>
</dbReference>
<accession>A0A4D7CTP2</accession>
<keyword evidence="2" id="KW-0479">Metal-binding</keyword>
<dbReference type="SUPFAM" id="SSF55008">
    <property type="entry name" value="HMA, heavy metal-associated domain"/>
    <property type="match status" value="1"/>
</dbReference>
<dbReference type="PANTHER" id="PTHR46594:SF4">
    <property type="entry name" value="P-TYPE CATION-TRANSPORTING ATPASE"/>
    <property type="match status" value="1"/>
</dbReference>
<evidence type="ECO:0000256" key="3">
    <source>
        <dbReference type="ARBA" id="ARBA00023008"/>
    </source>
</evidence>
<dbReference type="InterPro" id="IPR036163">
    <property type="entry name" value="HMA_dom_sf"/>
</dbReference>
<evidence type="ECO:0000313" key="6">
    <source>
        <dbReference type="Proteomes" id="UP000298615"/>
    </source>
</evidence>
<dbReference type="PRINTS" id="PR00942">
    <property type="entry name" value="CUATPASEI"/>
</dbReference>
<dbReference type="FunFam" id="3.30.70.100:FF:000001">
    <property type="entry name" value="ATPase copper transporting beta"/>
    <property type="match status" value="1"/>
</dbReference>
<proteinExistence type="predicted"/>
<dbReference type="RefSeq" id="WP_136953106.1">
    <property type="nucleotide sequence ID" value="NZ_CP039712.1"/>
</dbReference>
<dbReference type="GO" id="GO:0005507">
    <property type="term" value="F:copper ion binding"/>
    <property type="evidence" value="ECO:0007669"/>
    <property type="project" value="InterPro"/>
</dbReference>
<reference evidence="5 6" key="1">
    <citation type="submission" date="2019-04" db="EMBL/GenBank/DDBJ databases">
        <title>Vagococcus sp. nov., isolated from faeces of yaks (Bos grunniens).</title>
        <authorList>
            <person name="Ge Y."/>
        </authorList>
    </citation>
    <scope>NUCLEOTIDE SEQUENCE [LARGE SCALE GENOMIC DNA]</scope>
    <source>
        <strain evidence="5 6">MN-17</strain>
    </source>
</reference>
<evidence type="ECO:0000313" key="5">
    <source>
        <dbReference type="EMBL" id="QCI86272.1"/>
    </source>
</evidence>
<dbReference type="NCBIfam" id="NF033794">
    <property type="entry name" value="chaper_CopZ_Eh"/>
    <property type="match status" value="1"/>
</dbReference>
<dbReference type="EMBL" id="CP039712">
    <property type="protein sequence ID" value="QCI86272.1"/>
    <property type="molecule type" value="Genomic_DNA"/>
</dbReference>
<dbReference type="InterPro" id="IPR006122">
    <property type="entry name" value="HMA_Cu_ion-bd"/>
</dbReference>
<dbReference type="InterPro" id="IPR017969">
    <property type="entry name" value="Heavy-metal-associated_CS"/>
</dbReference>
<gene>
    <name evidence="5" type="primary">copZ</name>
    <name evidence="5" type="ORF">FA707_04525</name>
</gene>
<dbReference type="AlphaFoldDB" id="A0A4D7CTP2"/>
<dbReference type="Gene3D" id="3.30.70.100">
    <property type="match status" value="1"/>
</dbReference>
<dbReference type="NCBIfam" id="TIGR00003">
    <property type="entry name" value="copper ion binding protein"/>
    <property type="match status" value="1"/>
</dbReference>
<dbReference type="Pfam" id="PF00403">
    <property type="entry name" value="HMA"/>
    <property type="match status" value="1"/>
</dbReference>
<keyword evidence="3" id="KW-0186">Copper</keyword>
<dbReference type="Proteomes" id="UP000298615">
    <property type="component" value="Chromosome"/>
</dbReference>
<keyword evidence="6" id="KW-1185">Reference proteome</keyword>
<sequence>MKQVINIEGMSCNHCVARVEEALAPLEGMKKVKVNFKKGQAVVKYDEQLLNETTLVSTVNDLGFKASV</sequence>
<evidence type="ECO:0000256" key="1">
    <source>
        <dbReference type="ARBA" id="ARBA00015313"/>
    </source>
</evidence>
<feature type="domain" description="HMA" evidence="4">
    <location>
        <begin position="1"/>
        <end position="67"/>
    </location>
</feature>
<dbReference type="CDD" id="cd00371">
    <property type="entry name" value="HMA"/>
    <property type="match status" value="1"/>
</dbReference>
<dbReference type="PROSITE" id="PS50846">
    <property type="entry name" value="HMA_2"/>
    <property type="match status" value="1"/>
</dbReference>
<evidence type="ECO:0000256" key="2">
    <source>
        <dbReference type="ARBA" id="ARBA00022723"/>
    </source>
</evidence>
<evidence type="ECO:0000259" key="4">
    <source>
        <dbReference type="PROSITE" id="PS50846"/>
    </source>
</evidence>
<dbReference type="PANTHER" id="PTHR46594">
    <property type="entry name" value="P-TYPE CATION-TRANSPORTING ATPASE"/>
    <property type="match status" value="1"/>
</dbReference>
<name>A0A4D7CTP2_9ENTE</name>
<dbReference type="InterPro" id="IPR006121">
    <property type="entry name" value="HMA_dom"/>
</dbReference>